<dbReference type="GO" id="GO:0016491">
    <property type="term" value="F:oxidoreductase activity"/>
    <property type="evidence" value="ECO:0007669"/>
    <property type="project" value="UniProtKB-KW"/>
</dbReference>
<gene>
    <name evidence="3" type="ORF">SDC9_166993</name>
</gene>
<dbReference type="PANTHER" id="PTHR13847:SF287">
    <property type="entry name" value="FAD-DEPENDENT OXIDOREDUCTASE DOMAIN-CONTAINING PROTEIN 1"/>
    <property type="match status" value="1"/>
</dbReference>
<dbReference type="InterPro" id="IPR006076">
    <property type="entry name" value="FAD-dep_OxRdtase"/>
</dbReference>
<evidence type="ECO:0000256" key="1">
    <source>
        <dbReference type="ARBA" id="ARBA00023002"/>
    </source>
</evidence>
<dbReference type="AlphaFoldDB" id="A0A645FYJ3"/>
<accession>A0A645FYJ3</accession>
<dbReference type="Pfam" id="PF01266">
    <property type="entry name" value="DAO"/>
    <property type="match status" value="1"/>
</dbReference>
<evidence type="ECO:0000259" key="2">
    <source>
        <dbReference type="Pfam" id="PF01266"/>
    </source>
</evidence>
<dbReference type="GO" id="GO:0005737">
    <property type="term" value="C:cytoplasm"/>
    <property type="evidence" value="ECO:0007669"/>
    <property type="project" value="TreeGrafter"/>
</dbReference>
<sequence length="202" mass="21757">METPKGVFSAGWVVNCTGPRAAFLGRMAEVPIPLCFHKGTAFVSEPVPPVIRGPVCGGGFLMKGEGLAPPRRQIGFATVQTSHGSILIAQSTEQCPSDDKSVNMPSLALVARRFLQHYPQLRELQILRAWAAVTTYTRDDLPVFGFSRDASNLFTVAGFKGAFTLAPAVGQLTRDALEGSMDPDYLPCSPDRCADEREAVCV</sequence>
<reference evidence="3" key="1">
    <citation type="submission" date="2019-08" db="EMBL/GenBank/DDBJ databases">
        <authorList>
            <person name="Kucharzyk K."/>
            <person name="Murdoch R.W."/>
            <person name="Higgins S."/>
            <person name="Loffler F."/>
        </authorList>
    </citation>
    <scope>NUCLEOTIDE SEQUENCE</scope>
</reference>
<dbReference type="InterPro" id="IPR036188">
    <property type="entry name" value="FAD/NAD-bd_sf"/>
</dbReference>
<protein>
    <recommendedName>
        <fullName evidence="2">FAD dependent oxidoreductase domain-containing protein</fullName>
    </recommendedName>
</protein>
<name>A0A645FYJ3_9ZZZZ</name>
<comment type="caution">
    <text evidence="3">The sequence shown here is derived from an EMBL/GenBank/DDBJ whole genome shotgun (WGS) entry which is preliminary data.</text>
</comment>
<dbReference type="SUPFAM" id="SSF51905">
    <property type="entry name" value="FAD/NAD(P)-binding domain"/>
    <property type="match status" value="2"/>
</dbReference>
<proteinExistence type="predicted"/>
<dbReference type="PANTHER" id="PTHR13847">
    <property type="entry name" value="SARCOSINE DEHYDROGENASE-RELATED"/>
    <property type="match status" value="1"/>
</dbReference>
<feature type="domain" description="FAD dependent oxidoreductase" evidence="2">
    <location>
        <begin position="6"/>
        <end position="175"/>
    </location>
</feature>
<dbReference type="Gene3D" id="3.30.9.10">
    <property type="entry name" value="D-Amino Acid Oxidase, subunit A, domain 2"/>
    <property type="match status" value="1"/>
</dbReference>
<evidence type="ECO:0000313" key="3">
    <source>
        <dbReference type="EMBL" id="MPN19621.1"/>
    </source>
</evidence>
<dbReference type="EMBL" id="VSSQ01067216">
    <property type="protein sequence ID" value="MPN19621.1"/>
    <property type="molecule type" value="Genomic_DNA"/>
</dbReference>
<keyword evidence="1" id="KW-0560">Oxidoreductase</keyword>
<organism evidence="3">
    <name type="scientific">bioreactor metagenome</name>
    <dbReference type="NCBI Taxonomy" id="1076179"/>
    <lineage>
        <taxon>unclassified sequences</taxon>
        <taxon>metagenomes</taxon>
        <taxon>ecological metagenomes</taxon>
    </lineage>
</organism>